<feature type="non-terminal residue" evidence="1">
    <location>
        <position position="1"/>
    </location>
</feature>
<evidence type="ECO:0000313" key="2">
    <source>
        <dbReference type="Proteomes" id="UP001186974"/>
    </source>
</evidence>
<organism evidence="1 2">
    <name type="scientific">Coniosporium uncinatum</name>
    <dbReference type="NCBI Taxonomy" id="93489"/>
    <lineage>
        <taxon>Eukaryota</taxon>
        <taxon>Fungi</taxon>
        <taxon>Dikarya</taxon>
        <taxon>Ascomycota</taxon>
        <taxon>Pezizomycotina</taxon>
        <taxon>Dothideomycetes</taxon>
        <taxon>Dothideomycetes incertae sedis</taxon>
        <taxon>Coniosporium</taxon>
    </lineage>
</organism>
<evidence type="ECO:0000313" key="1">
    <source>
        <dbReference type="EMBL" id="KAK3081721.1"/>
    </source>
</evidence>
<protein>
    <submittedName>
        <fullName evidence="1">Uncharacterized protein</fullName>
    </submittedName>
</protein>
<name>A0ACC3DYU2_9PEZI</name>
<accession>A0ACC3DYU2</accession>
<comment type="caution">
    <text evidence="1">The sequence shown here is derived from an EMBL/GenBank/DDBJ whole genome shotgun (WGS) entry which is preliminary data.</text>
</comment>
<dbReference type="EMBL" id="JAWDJW010000081">
    <property type="protein sequence ID" value="KAK3081721.1"/>
    <property type="molecule type" value="Genomic_DNA"/>
</dbReference>
<reference evidence="1" key="1">
    <citation type="submission" date="2024-09" db="EMBL/GenBank/DDBJ databases">
        <title>Black Yeasts Isolated from many extreme environments.</title>
        <authorList>
            <person name="Coleine C."/>
            <person name="Stajich J.E."/>
            <person name="Selbmann L."/>
        </authorList>
    </citation>
    <scope>NUCLEOTIDE SEQUENCE</scope>
    <source>
        <strain evidence="1">CCFEE 5737</strain>
    </source>
</reference>
<dbReference type="Proteomes" id="UP001186974">
    <property type="component" value="Unassembled WGS sequence"/>
</dbReference>
<sequence length="617" mass="70204">QRFVVSEASGCLDLSDDTAKYSLSRTHFLMNKFGKPTEEDFLTVRDVLGKMAAESPGQILARSQYTEKHQVPFSLKGIPYTRRYVERESYTQELDAYFYSGPPHSNRQRVLVVHGMGGIGKTQLAVAFARKHHHRHSAVFWLNGSSREQLEQSLVDVAAQLPRDELPADTIESLRQEKVDTKAVVEGVTRWLCLPTNKHWLLVIDNVDRDPRGRLQDGQAYALEEYLSLADHGSVLVISRMSQGWQAWHEVRVGNLDETQSRLVLENSAGIRLTYKRTWTDLIKRQDRWLLKEYRYRPMLATWMISYEQVKGESEGAADLLRLWGFLDNSELWYGLVAARSDGVQNKDIPQRLSELAETELGYLDAMRVLSRYSLVEEKATLRTGADEDEGSHSMHAVLHRWCNGLVEGREREVLGQHAARLVSAMVPGETEHAYWKLGRRLLSHARRVYDWILREPQAGADGVEVEVDVDVSFELGYLFMGYGYLREAEKMYERAPQGKEKAWGRDHTSTLNTVNNLGNLYKSQGKLDKAEKMYERALQGYEKALGPSKVGRYVPGLNTAYNLGILFRDVGQSSKAKRMFSTALAGYEKVFGHDHTECEDVRGRLNALKISDNLGA</sequence>
<gene>
    <name evidence="1" type="ORF">LTS18_003439</name>
</gene>
<keyword evidence="2" id="KW-1185">Reference proteome</keyword>
<proteinExistence type="predicted"/>